<evidence type="ECO:0000256" key="1">
    <source>
        <dbReference type="ARBA" id="ARBA00008857"/>
    </source>
</evidence>
<feature type="domain" description="Core-binding (CB)" evidence="11">
    <location>
        <begin position="5"/>
        <end position="86"/>
    </location>
</feature>
<dbReference type="InterPro" id="IPR011010">
    <property type="entry name" value="DNA_brk_join_enz"/>
</dbReference>
<evidence type="ECO:0000256" key="8">
    <source>
        <dbReference type="ARBA" id="ARBA00023195"/>
    </source>
</evidence>
<dbReference type="Gene3D" id="1.10.150.130">
    <property type="match status" value="1"/>
</dbReference>
<evidence type="ECO:0000259" key="11">
    <source>
        <dbReference type="PROSITE" id="PS51900"/>
    </source>
</evidence>
<organism evidence="12">
    <name type="scientific">Siphoviridae sp. ctqpo8</name>
    <dbReference type="NCBI Taxonomy" id="2826469"/>
    <lineage>
        <taxon>Viruses</taxon>
        <taxon>Duplodnaviria</taxon>
        <taxon>Heunggongvirae</taxon>
        <taxon>Uroviricota</taxon>
        <taxon>Caudoviricetes</taxon>
    </lineage>
</organism>
<keyword evidence="4" id="KW-0378">Hydrolase</keyword>
<evidence type="ECO:0000256" key="6">
    <source>
        <dbReference type="ARBA" id="ARBA00023125"/>
    </source>
</evidence>
<dbReference type="SUPFAM" id="SSF56349">
    <property type="entry name" value="DNA breaking-rejoining enzymes"/>
    <property type="match status" value="1"/>
</dbReference>
<keyword evidence="7" id="KW-0233">DNA recombination</keyword>
<comment type="similarity">
    <text evidence="1">Belongs to the 'phage' integrase family.</text>
</comment>
<keyword evidence="5" id="KW-0229">DNA integration</keyword>
<sequence>MKTSATINQVIAEWLANIDVMATTRRSYGAKVQLWFRWLHGRGCDPRMPRRVDLLSYKQDLEAQGKTALTVDSYVTAVRLFYKYCKQRGYYDSIGDGIRSSVRYKGHRKGRLIAADAARLLDSIDVTTRKGKRDKLMIALMLLLALRTCEVERINIEDFDRTEDGIPILYIQRKGRHEKVEAMALPDSIVELFTDYIADRDLKPGEALFVGENRKVPQRLLRTSISQIVHERLTAIGINRPDITAHSLRHTCASMMVEAGADLETVRDMLGHTTTNTTRIYAQEVHARMLLRNSPSKLVEKAIKQFQRVGRCGVYI</sequence>
<dbReference type="GO" id="GO:0016740">
    <property type="term" value="F:transferase activity"/>
    <property type="evidence" value="ECO:0007669"/>
    <property type="project" value="UniProtKB-KW"/>
</dbReference>
<protein>
    <recommendedName>
        <fullName evidence="2">Integrase</fullName>
    </recommendedName>
</protein>
<dbReference type="Gene3D" id="1.10.443.10">
    <property type="entry name" value="Intergrase catalytic core"/>
    <property type="match status" value="1"/>
</dbReference>
<feature type="domain" description="Tyr recombinase" evidence="10">
    <location>
        <begin position="107"/>
        <end position="296"/>
    </location>
</feature>
<dbReference type="PROSITE" id="PS51898">
    <property type="entry name" value="TYR_RECOMBINASE"/>
    <property type="match status" value="1"/>
</dbReference>
<dbReference type="GO" id="GO:0016787">
    <property type="term" value="F:hydrolase activity"/>
    <property type="evidence" value="ECO:0007669"/>
    <property type="project" value="UniProtKB-KW"/>
</dbReference>
<dbReference type="Pfam" id="PF02899">
    <property type="entry name" value="Phage_int_SAM_1"/>
    <property type="match status" value="1"/>
</dbReference>
<accession>A0A8S5M2Y8</accession>
<evidence type="ECO:0000256" key="3">
    <source>
        <dbReference type="ARBA" id="ARBA00022679"/>
    </source>
</evidence>
<keyword evidence="8" id="KW-1160">Virus entry into host cell</keyword>
<dbReference type="InterPro" id="IPR010998">
    <property type="entry name" value="Integrase_recombinase_N"/>
</dbReference>
<evidence type="ECO:0000313" key="12">
    <source>
        <dbReference type="EMBL" id="DAD76512.1"/>
    </source>
</evidence>
<dbReference type="GO" id="GO:0006310">
    <property type="term" value="P:DNA recombination"/>
    <property type="evidence" value="ECO:0007669"/>
    <property type="project" value="UniProtKB-KW"/>
</dbReference>
<reference evidence="12" key="1">
    <citation type="journal article" date="2021" name="Proc. Natl. Acad. Sci. U.S.A.">
        <title>A Catalog of Tens of Thousands of Viruses from Human Metagenomes Reveals Hidden Associations with Chronic Diseases.</title>
        <authorList>
            <person name="Tisza M.J."/>
            <person name="Buck C.B."/>
        </authorList>
    </citation>
    <scope>NUCLEOTIDE SEQUENCE</scope>
    <source>
        <strain evidence="12">Ctqpo8</strain>
    </source>
</reference>
<dbReference type="PANTHER" id="PTHR30349">
    <property type="entry name" value="PHAGE INTEGRASE-RELATED"/>
    <property type="match status" value="1"/>
</dbReference>
<keyword evidence="6 9" id="KW-0238">DNA-binding</keyword>
<keyword evidence="8" id="KW-1179">Viral genome integration</keyword>
<dbReference type="EMBL" id="BK014804">
    <property type="protein sequence ID" value="DAD76512.1"/>
    <property type="molecule type" value="Genomic_DNA"/>
</dbReference>
<dbReference type="InterPro" id="IPR050090">
    <property type="entry name" value="Tyrosine_recombinase_XerCD"/>
</dbReference>
<dbReference type="GO" id="GO:0075713">
    <property type="term" value="P:establishment of integrated proviral latency"/>
    <property type="evidence" value="ECO:0007669"/>
    <property type="project" value="UniProtKB-KW"/>
</dbReference>
<keyword evidence="3" id="KW-0808">Transferase</keyword>
<evidence type="ECO:0000256" key="7">
    <source>
        <dbReference type="ARBA" id="ARBA00023172"/>
    </source>
</evidence>
<evidence type="ECO:0000256" key="9">
    <source>
        <dbReference type="PROSITE-ProRule" id="PRU01248"/>
    </source>
</evidence>
<dbReference type="GO" id="GO:0015074">
    <property type="term" value="P:DNA integration"/>
    <property type="evidence" value="ECO:0007669"/>
    <property type="project" value="UniProtKB-KW"/>
</dbReference>
<evidence type="ECO:0000259" key="10">
    <source>
        <dbReference type="PROSITE" id="PS51898"/>
    </source>
</evidence>
<dbReference type="Pfam" id="PF00589">
    <property type="entry name" value="Phage_integrase"/>
    <property type="match status" value="1"/>
</dbReference>
<evidence type="ECO:0000256" key="5">
    <source>
        <dbReference type="ARBA" id="ARBA00022908"/>
    </source>
</evidence>
<proteinExistence type="inferred from homology"/>
<dbReference type="InterPro" id="IPR013762">
    <property type="entry name" value="Integrase-like_cat_sf"/>
</dbReference>
<evidence type="ECO:0000256" key="4">
    <source>
        <dbReference type="ARBA" id="ARBA00022801"/>
    </source>
</evidence>
<dbReference type="GO" id="GO:0044826">
    <property type="term" value="P:viral genome integration into host DNA"/>
    <property type="evidence" value="ECO:0007669"/>
    <property type="project" value="UniProtKB-KW"/>
</dbReference>
<dbReference type="InterPro" id="IPR004107">
    <property type="entry name" value="Integrase_SAM-like_N"/>
</dbReference>
<dbReference type="InterPro" id="IPR044068">
    <property type="entry name" value="CB"/>
</dbReference>
<dbReference type="InterPro" id="IPR002104">
    <property type="entry name" value="Integrase_catalytic"/>
</dbReference>
<dbReference type="GO" id="GO:0003677">
    <property type="term" value="F:DNA binding"/>
    <property type="evidence" value="ECO:0007669"/>
    <property type="project" value="UniProtKB-UniRule"/>
</dbReference>
<evidence type="ECO:0000256" key="2">
    <source>
        <dbReference type="ARBA" id="ARBA00016082"/>
    </source>
</evidence>
<dbReference type="PANTHER" id="PTHR30349:SF41">
    <property type="entry name" value="INTEGRASE_RECOMBINASE PROTEIN MJ0367-RELATED"/>
    <property type="match status" value="1"/>
</dbReference>
<dbReference type="PROSITE" id="PS51900">
    <property type="entry name" value="CB"/>
    <property type="match status" value="1"/>
</dbReference>
<name>A0A8S5M2Y8_9CAUD</name>